<dbReference type="InterPro" id="IPR011990">
    <property type="entry name" value="TPR-like_helical_dom_sf"/>
</dbReference>
<dbReference type="InterPro" id="IPR019734">
    <property type="entry name" value="TPR_rpt"/>
</dbReference>
<keyword evidence="3" id="KW-1185">Reference proteome</keyword>
<name>A0ABR1J4I5_9AGAR</name>
<evidence type="ECO:0000313" key="2">
    <source>
        <dbReference type="EMBL" id="KAK7448054.1"/>
    </source>
</evidence>
<accession>A0ABR1J4I5</accession>
<evidence type="ECO:0000259" key="1">
    <source>
        <dbReference type="Pfam" id="PF12770"/>
    </source>
</evidence>
<feature type="domain" description="CHAT" evidence="1">
    <location>
        <begin position="710"/>
        <end position="999"/>
    </location>
</feature>
<proteinExistence type="predicted"/>
<dbReference type="EMBL" id="JBANRG010000039">
    <property type="protein sequence ID" value="KAK7448054.1"/>
    <property type="molecule type" value="Genomic_DNA"/>
</dbReference>
<evidence type="ECO:0000313" key="3">
    <source>
        <dbReference type="Proteomes" id="UP001498398"/>
    </source>
</evidence>
<gene>
    <name evidence="2" type="ORF">VKT23_013811</name>
</gene>
<dbReference type="Proteomes" id="UP001498398">
    <property type="component" value="Unassembled WGS sequence"/>
</dbReference>
<dbReference type="InterPro" id="IPR024983">
    <property type="entry name" value="CHAT_dom"/>
</dbReference>
<dbReference type="Gene3D" id="1.25.40.10">
    <property type="entry name" value="Tetratricopeptide repeat domain"/>
    <property type="match status" value="1"/>
</dbReference>
<reference evidence="2 3" key="1">
    <citation type="submission" date="2024-01" db="EMBL/GenBank/DDBJ databases">
        <title>A draft genome for the cacao thread blight pathogen Marasmiellus scandens.</title>
        <authorList>
            <person name="Baruah I.K."/>
            <person name="Leung J."/>
            <person name="Bukari Y."/>
            <person name="Amoako-Attah I."/>
            <person name="Meinhardt L.W."/>
            <person name="Bailey B.A."/>
            <person name="Cohen S.P."/>
        </authorList>
    </citation>
    <scope>NUCLEOTIDE SEQUENCE [LARGE SCALE GENOMIC DNA]</scope>
    <source>
        <strain evidence="2 3">GH-19</strain>
    </source>
</reference>
<dbReference type="SMART" id="SM00028">
    <property type="entry name" value="TPR"/>
    <property type="match status" value="3"/>
</dbReference>
<dbReference type="Pfam" id="PF12770">
    <property type="entry name" value="CHAT"/>
    <property type="match status" value="1"/>
</dbReference>
<dbReference type="SUPFAM" id="SSF48452">
    <property type="entry name" value="TPR-like"/>
    <property type="match status" value="2"/>
</dbReference>
<protein>
    <recommendedName>
        <fullName evidence="1">CHAT domain-containing protein</fullName>
    </recommendedName>
</protein>
<sequence length="1000" mass="109969">MSVPTHGKDVTVMEVEQKSSKMLEYVPDENDESDGRTLANLIPVDYGALQMSPSTQLGVNWDDELGKIFRSASGPYYVFNEQFASLRGINLEEVESVMEAKGLIEAAEEAAKAFFNTPTGPAYVPDEHGRITSHRMVAEEKNFQFTDDLTGINNQIINLQTALHLTPDDHADKVKLIARLVAVLNRRFLGLQEPADIDNAICAVQQAIDLTPDSHTIKAGLLSDLGVLYGSRFERLNSHEDLTKGICAIQKAVDLAPDNHTFLSNLGTAFIRRFQHDGKTGGDIDNALLNLQRAVHIIHDIDTAKPEILSNLGNTFMTRFVHFGDLKDLDSGIAALQKAVDLAPDNYNLLMNLAAAFKIRFQYHSKVEDINMSISAYQKTLSVIPGYHPEKVECFTALGYFNGGTLARILIGLGDALMTRYKLQKYHYDLTCGLSAFQQAACQSLGSPSLQLKAAIQWATLCSNHGNISMALQAYKMVLEIIPEVVWLGQKVHHRFKQLPHIGNVINAAAAVAISAQELPTALEWLEEGRSIVWGQILQLRTPLDDLGKKNPELASRLQIVSQALESAGTTGNNWMQNTSLKIQTLAAGLEAPSHRALAAEYRGLISKAREQDGFKGFLQPKKFSELASAAKKGLVVIVNVHESRCDALALCPSQDIIHVPLPAFSSHKANELYSKLISSLKANHVWVDRGEDRIMYAAKSGSTDHFQSVLADLWSLIVQPILSAIEHVLSDVIQDHLPHITWCATGPLSFLPLHAAGIYDPNDLERQINISDFAVSSYTPTLTALLVPSTQLRKGLDSISPPKVLIVSQPQTPQLNPLPGTIKEAEVIQTHTVATHLNHEKATVDNVLKAMTDHNWVHLACHGIQVVNNPLESAFALFDRKLHLELLMATSLENAELAVLSACQTATGDENLPEEAVHLAAGMLSVGYPSVIATMWSIQDEDAPLVADKVYSSLIKDYEAFRKQDMSPTYALHNAVRHLQGEVGKTNFVRWIPFVHFGV</sequence>
<comment type="caution">
    <text evidence="2">The sequence shown here is derived from an EMBL/GenBank/DDBJ whole genome shotgun (WGS) entry which is preliminary data.</text>
</comment>
<organism evidence="2 3">
    <name type="scientific">Marasmiellus scandens</name>
    <dbReference type="NCBI Taxonomy" id="2682957"/>
    <lineage>
        <taxon>Eukaryota</taxon>
        <taxon>Fungi</taxon>
        <taxon>Dikarya</taxon>
        <taxon>Basidiomycota</taxon>
        <taxon>Agaricomycotina</taxon>
        <taxon>Agaricomycetes</taxon>
        <taxon>Agaricomycetidae</taxon>
        <taxon>Agaricales</taxon>
        <taxon>Marasmiineae</taxon>
        <taxon>Omphalotaceae</taxon>
        <taxon>Marasmiellus</taxon>
    </lineage>
</organism>